<dbReference type="GO" id="GO:0006826">
    <property type="term" value="P:iron ion transport"/>
    <property type="evidence" value="ECO:0007669"/>
    <property type="project" value="UniProtKB-KW"/>
</dbReference>
<keyword evidence="6 11" id="KW-0067">ATP-binding</keyword>
<keyword evidence="4" id="KW-0410">Iron transport</keyword>
<comment type="subcellular location">
    <subcellularLocation>
        <location evidence="1">Cell membrane</location>
        <topology evidence="1">Peripheral membrane protein</topology>
    </subcellularLocation>
</comment>
<evidence type="ECO:0000313" key="11">
    <source>
        <dbReference type="EMBL" id="SLN70960.1"/>
    </source>
</evidence>
<dbReference type="SMART" id="SM00382">
    <property type="entry name" value="AAA"/>
    <property type="match status" value="1"/>
</dbReference>
<dbReference type="InterPro" id="IPR003439">
    <property type="entry name" value="ABC_transporter-like_ATP-bd"/>
</dbReference>
<keyword evidence="9" id="KW-0472">Membrane</keyword>
<dbReference type="InterPro" id="IPR003593">
    <property type="entry name" value="AAA+_ATPase"/>
</dbReference>
<accession>A0A1Y5TS64</accession>
<dbReference type="STRING" id="315423.SAMN04488020_11930"/>
<dbReference type="GO" id="GO:0005524">
    <property type="term" value="F:ATP binding"/>
    <property type="evidence" value="ECO:0007669"/>
    <property type="project" value="UniProtKB-KW"/>
</dbReference>
<dbReference type="OrthoDB" id="9805601at2"/>
<dbReference type="PROSITE" id="PS00211">
    <property type="entry name" value="ABC_TRANSPORTER_1"/>
    <property type="match status" value="1"/>
</dbReference>
<evidence type="ECO:0000256" key="2">
    <source>
        <dbReference type="ARBA" id="ARBA00022448"/>
    </source>
</evidence>
<dbReference type="PANTHER" id="PTHR42771:SF7">
    <property type="entry name" value="ABC-TYPE COBALAMIN_FE3+-SIDEROPHORES TRANSPORT SYSTEM, ATPASE COMPONENT"/>
    <property type="match status" value="1"/>
</dbReference>
<protein>
    <submittedName>
        <fullName evidence="11">Hemin import ATP-binding protein HmuV</fullName>
        <ecNumber evidence="11">3.6.3.-</ecNumber>
    </submittedName>
</protein>
<dbReference type="GO" id="GO:0005886">
    <property type="term" value="C:plasma membrane"/>
    <property type="evidence" value="ECO:0007669"/>
    <property type="project" value="UniProtKB-SubCell"/>
</dbReference>
<proteinExistence type="predicted"/>
<dbReference type="InterPro" id="IPR027417">
    <property type="entry name" value="P-loop_NTPase"/>
</dbReference>
<dbReference type="InterPro" id="IPR017871">
    <property type="entry name" value="ABC_transporter-like_CS"/>
</dbReference>
<evidence type="ECO:0000256" key="7">
    <source>
        <dbReference type="ARBA" id="ARBA00023004"/>
    </source>
</evidence>
<keyword evidence="3" id="KW-1003">Cell membrane</keyword>
<dbReference type="PROSITE" id="PS50893">
    <property type="entry name" value="ABC_TRANSPORTER_2"/>
    <property type="match status" value="1"/>
</dbReference>
<dbReference type="RefSeq" id="WP_085855570.1">
    <property type="nucleotide sequence ID" value="NZ_FOPF01000019.1"/>
</dbReference>
<keyword evidence="12" id="KW-1185">Reference proteome</keyword>
<evidence type="ECO:0000256" key="3">
    <source>
        <dbReference type="ARBA" id="ARBA00022475"/>
    </source>
</evidence>
<keyword evidence="11" id="KW-0378">Hydrolase</keyword>
<keyword evidence="8" id="KW-0406">Ion transport</keyword>
<evidence type="ECO:0000256" key="1">
    <source>
        <dbReference type="ARBA" id="ARBA00004202"/>
    </source>
</evidence>
<organism evidence="11 12">
    <name type="scientific">Palleronia marisminoris</name>
    <dbReference type="NCBI Taxonomy" id="315423"/>
    <lineage>
        <taxon>Bacteria</taxon>
        <taxon>Pseudomonadati</taxon>
        <taxon>Pseudomonadota</taxon>
        <taxon>Alphaproteobacteria</taxon>
        <taxon>Rhodobacterales</taxon>
        <taxon>Roseobacteraceae</taxon>
        <taxon>Palleronia</taxon>
    </lineage>
</organism>
<evidence type="ECO:0000256" key="8">
    <source>
        <dbReference type="ARBA" id="ARBA00023065"/>
    </source>
</evidence>
<evidence type="ECO:0000313" key="12">
    <source>
        <dbReference type="Proteomes" id="UP000193870"/>
    </source>
</evidence>
<dbReference type="AlphaFoldDB" id="A0A1Y5TS64"/>
<dbReference type="GO" id="GO:0016887">
    <property type="term" value="F:ATP hydrolysis activity"/>
    <property type="evidence" value="ECO:0007669"/>
    <property type="project" value="InterPro"/>
</dbReference>
<evidence type="ECO:0000256" key="9">
    <source>
        <dbReference type="ARBA" id="ARBA00023136"/>
    </source>
</evidence>
<dbReference type="Proteomes" id="UP000193870">
    <property type="component" value="Unassembled WGS sequence"/>
</dbReference>
<reference evidence="11 12" key="1">
    <citation type="submission" date="2017-03" db="EMBL/GenBank/DDBJ databases">
        <authorList>
            <person name="Afonso C.L."/>
            <person name="Miller P.J."/>
            <person name="Scott M.A."/>
            <person name="Spackman E."/>
            <person name="Goraichik I."/>
            <person name="Dimitrov K.M."/>
            <person name="Suarez D.L."/>
            <person name="Swayne D.E."/>
        </authorList>
    </citation>
    <scope>NUCLEOTIDE SEQUENCE [LARGE SCALE GENOMIC DNA]</scope>
    <source>
        <strain evidence="11 12">CECT 7066</strain>
    </source>
</reference>
<dbReference type="EMBL" id="FWFV01000018">
    <property type="protein sequence ID" value="SLN70960.1"/>
    <property type="molecule type" value="Genomic_DNA"/>
</dbReference>
<feature type="domain" description="ABC transporter" evidence="10">
    <location>
        <begin position="4"/>
        <end position="230"/>
    </location>
</feature>
<dbReference type="EC" id="3.6.3.-" evidence="11"/>
<dbReference type="InterPro" id="IPR051535">
    <property type="entry name" value="Siderophore_ABC-ATPase"/>
</dbReference>
<keyword evidence="2" id="KW-0813">Transport</keyword>
<keyword evidence="5" id="KW-0547">Nucleotide-binding</keyword>
<dbReference type="Gene3D" id="3.40.50.300">
    <property type="entry name" value="P-loop containing nucleotide triphosphate hydrolases"/>
    <property type="match status" value="1"/>
</dbReference>
<sequence length="256" mass="27386">MVTLELDQVGARYGRRAILQDASTPPISGGALTALVGPNAAGKSTLFRRVAGQLRGAGSVRLTGAEQSDLRYMPQDTGMNAALTVYESIILALKQGGGGWRLSASELAAVDHVLVRLGVTALADRQLPELSGGQRQVVSIAQTLVGRPGVVLMDEPTSALDLYRQYEVLEALRSYAEETGAVMVLALHDLNQVMRCCTTTIALFEGRILATGPTLDVLRPDLIRRLYGIDSRVEHCSRGCPMMIVDGPTSRVRSVA</sequence>
<keyword evidence="7" id="KW-0408">Iron</keyword>
<dbReference type="SUPFAM" id="SSF52540">
    <property type="entry name" value="P-loop containing nucleoside triphosphate hydrolases"/>
    <property type="match status" value="1"/>
</dbReference>
<evidence type="ECO:0000256" key="5">
    <source>
        <dbReference type="ARBA" id="ARBA00022741"/>
    </source>
</evidence>
<dbReference type="Pfam" id="PF00005">
    <property type="entry name" value="ABC_tran"/>
    <property type="match status" value="1"/>
</dbReference>
<evidence type="ECO:0000259" key="10">
    <source>
        <dbReference type="PROSITE" id="PS50893"/>
    </source>
</evidence>
<gene>
    <name evidence="11" type="primary">hmuV</name>
    <name evidence="11" type="ORF">PAM7066_03620</name>
</gene>
<name>A0A1Y5TS64_9RHOB</name>
<evidence type="ECO:0000256" key="4">
    <source>
        <dbReference type="ARBA" id="ARBA00022496"/>
    </source>
</evidence>
<dbReference type="PANTHER" id="PTHR42771">
    <property type="entry name" value="IRON(3+)-HYDROXAMATE IMPORT ATP-BINDING PROTEIN FHUC"/>
    <property type="match status" value="1"/>
</dbReference>
<evidence type="ECO:0000256" key="6">
    <source>
        <dbReference type="ARBA" id="ARBA00022840"/>
    </source>
</evidence>